<comment type="caution">
    <text evidence="1">The sequence shown here is derived from an EMBL/GenBank/DDBJ whole genome shotgun (WGS) entry which is preliminary data.</text>
</comment>
<dbReference type="AlphaFoldDB" id="A0A9P6UMC6"/>
<evidence type="ECO:0008006" key="3">
    <source>
        <dbReference type="Google" id="ProtNLM"/>
    </source>
</evidence>
<dbReference type="InterPro" id="IPR032675">
    <property type="entry name" value="LRR_dom_sf"/>
</dbReference>
<reference evidence="1" key="1">
    <citation type="journal article" date="2020" name="Fungal Divers.">
        <title>Resolving the Mortierellaceae phylogeny through synthesis of multi-gene phylogenetics and phylogenomics.</title>
        <authorList>
            <person name="Vandepol N."/>
            <person name="Liber J."/>
            <person name="Desiro A."/>
            <person name="Na H."/>
            <person name="Kennedy M."/>
            <person name="Barry K."/>
            <person name="Grigoriev I.V."/>
            <person name="Miller A.N."/>
            <person name="O'Donnell K."/>
            <person name="Stajich J.E."/>
            <person name="Bonito G."/>
        </authorList>
    </citation>
    <scope>NUCLEOTIDE SEQUENCE</scope>
    <source>
        <strain evidence="1">NVP60</strain>
    </source>
</reference>
<sequence length="486" mass="54061">MDIATTGSPFDIPELRHLLSRYVSTKTAWSCIRVSKAWAATFIPVIWFEVDFALHPKFASLPPSTVGKHGSLIRVVKNANSLSHVSVLANIRVNQLRSLHVETTASVLQHEYAYELVSRNSASLQYINLYASTVSTNKRGSLAHFVSVPALIPFSAASLEEYESTSVLKSLTLSNLCLTGSGFMSILMASPLLEELRLLSTDVVGTPNWAIDHSGVKVFASWLKNIIRPDTDSADGPSLLAYLPALKVLNVCDQEDQSASLPAERIKRDLARYCPNLTVFHLQDNSGAIIPKFCYNAPNNLTEIIYMYHCTSPEVITSILLHQNSLKAVSVFCSDNIFSASRHEVIPVSDHFQASGRLLQLIPRGCPHLEVLSLHLHEMDMDEVEKGEWACKNLRTLRVRIKGLDTKKKISKALSQWYADLVTTSERRWSAAKTITEGSMDVDKSYEGGSSMVASAKSIEARVARHLLKFEKLETVWLGYKTWSLR</sequence>
<dbReference type="SUPFAM" id="SSF52047">
    <property type="entry name" value="RNI-like"/>
    <property type="match status" value="1"/>
</dbReference>
<dbReference type="OrthoDB" id="2437965at2759"/>
<accession>A0A9P6UMC6</accession>
<dbReference type="Proteomes" id="UP000823405">
    <property type="component" value="Unassembled WGS sequence"/>
</dbReference>
<evidence type="ECO:0000313" key="2">
    <source>
        <dbReference type="Proteomes" id="UP000823405"/>
    </source>
</evidence>
<name>A0A9P6UMC6_9FUNG</name>
<dbReference type="Gene3D" id="3.80.10.10">
    <property type="entry name" value="Ribonuclease Inhibitor"/>
    <property type="match status" value="1"/>
</dbReference>
<dbReference type="EMBL" id="JAAAIN010000731">
    <property type="protein sequence ID" value="KAG0311295.1"/>
    <property type="molecule type" value="Genomic_DNA"/>
</dbReference>
<proteinExistence type="predicted"/>
<organism evidence="1 2">
    <name type="scientific">Linnemannia gamsii</name>
    <dbReference type="NCBI Taxonomy" id="64522"/>
    <lineage>
        <taxon>Eukaryota</taxon>
        <taxon>Fungi</taxon>
        <taxon>Fungi incertae sedis</taxon>
        <taxon>Mucoromycota</taxon>
        <taxon>Mortierellomycotina</taxon>
        <taxon>Mortierellomycetes</taxon>
        <taxon>Mortierellales</taxon>
        <taxon>Mortierellaceae</taxon>
        <taxon>Linnemannia</taxon>
    </lineage>
</organism>
<gene>
    <name evidence="1" type="ORF">BGZ97_011946</name>
</gene>
<keyword evidence="2" id="KW-1185">Reference proteome</keyword>
<evidence type="ECO:0000313" key="1">
    <source>
        <dbReference type="EMBL" id="KAG0311295.1"/>
    </source>
</evidence>
<protein>
    <recommendedName>
        <fullName evidence="3">F-box domain-containing protein</fullName>
    </recommendedName>
</protein>